<dbReference type="PROSITE" id="PS50011">
    <property type="entry name" value="PROTEIN_KINASE_DOM"/>
    <property type="match status" value="1"/>
</dbReference>
<dbReference type="PANTHER" id="PTHR44329">
    <property type="entry name" value="SERINE/THREONINE-PROTEIN KINASE TNNI3K-RELATED"/>
    <property type="match status" value="1"/>
</dbReference>
<keyword evidence="4" id="KW-1185">Reference proteome</keyword>
<dbReference type="GO" id="GO:0004674">
    <property type="term" value="F:protein serine/threonine kinase activity"/>
    <property type="evidence" value="ECO:0007669"/>
    <property type="project" value="TreeGrafter"/>
</dbReference>
<dbReference type="GeneID" id="34524044"/>
<dbReference type="PROSITE" id="PS00108">
    <property type="entry name" value="PROTEIN_KINASE_ST"/>
    <property type="match status" value="1"/>
</dbReference>
<reference evidence="4" key="2">
    <citation type="submission" date="2012-08" db="EMBL/GenBank/DDBJ databases">
        <title>Genome sequence of Kazachstania naganishii.</title>
        <authorList>
            <person name="Gordon J.L."/>
            <person name="Armisen D."/>
            <person name="Proux-Wera E."/>
            <person name="OhEigeartaigh S.S."/>
            <person name="Byrne K.P."/>
            <person name="Wolfe K.H."/>
        </authorList>
    </citation>
    <scope>NUCLEOTIDE SEQUENCE [LARGE SCALE GENOMIC DNA]</scope>
    <source>
        <strain evidence="4">ATCC MYA-139 / BCRC 22969 / CBS 8797 / CCRC 22969 / KCTC 17520 / NBRC 10181 / NCYC 3082</strain>
    </source>
</reference>
<feature type="domain" description="Protein kinase" evidence="2">
    <location>
        <begin position="55"/>
        <end position="336"/>
    </location>
</feature>
<sequence length="336" mass="37010">MVHGDGGDGGNNGTLDGPPQRLVELLQRDMLRIGGHLTMQDCKAMVWCDPHGGCKSVGTTVFRRGHTVVVRVQQQPDLPQLTLKFVTAQNHTRRVLNEAAVLYALQWDKPCSHVVQFLGVTYLGHEQYAAIRKDTQVPAVVLALYNTDLEQLIQRTRSATLPQCRDRWWTLYRQLSTALAHVHRAGVVHADIKTSNILVDTSTPTLAFKLADFTASFFLEGAHEGGGPALETTLEYSPQSASSGGSQGPTQRGDVYSLALCLLACITGREPYSELLMEKFHSSAVSAASTQWLINAISRDDPIALNVLENTHLYDEWAAELTVVRLMLRGRTLPLD</sequence>
<evidence type="ECO:0000259" key="2">
    <source>
        <dbReference type="PROSITE" id="PS50011"/>
    </source>
</evidence>
<dbReference type="InterPro" id="IPR011009">
    <property type="entry name" value="Kinase-like_dom_sf"/>
</dbReference>
<accession>J7S2Y5</accession>
<evidence type="ECO:0000313" key="4">
    <source>
        <dbReference type="Proteomes" id="UP000006310"/>
    </source>
</evidence>
<dbReference type="RefSeq" id="XP_022462655.1">
    <property type="nucleotide sequence ID" value="XM_022611225.1"/>
</dbReference>
<dbReference type="SUPFAM" id="SSF56112">
    <property type="entry name" value="Protein kinase-like (PK-like)"/>
    <property type="match status" value="1"/>
</dbReference>
<dbReference type="Gene3D" id="1.10.510.10">
    <property type="entry name" value="Transferase(Phosphotransferase) domain 1"/>
    <property type="match status" value="1"/>
</dbReference>
<evidence type="ECO:0000256" key="1">
    <source>
        <dbReference type="SAM" id="MobiDB-lite"/>
    </source>
</evidence>
<dbReference type="EMBL" id="HE978314">
    <property type="protein sequence ID" value="CCK68409.1"/>
    <property type="molecule type" value="Genomic_DNA"/>
</dbReference>
<protein>
    <recommendedName>
        <fullName evidence="2">Protein kinase domain-containing protein</fullName>
    </recommendedName>
</protein>
<gene>
    <name evidence="3" type="primary">KNAG0A07560</name>
    <name evidence="3" type="ordered locus">KNAG_0A07560</name>
</gene>
<dbReference type="GO" id="GO:0005524">
    <property type="term" value="F:ATP binding"/>
    <property type="evidence" value="ECO:0007669"/>
    <property type="project" value="InterPro"/>
</dbReference>
<dbReference type="eggNOG" id="ENOG502RW7G">
    <property type="taxonomic scope" value="Eukaryota"/>
</dbReference>
<dbReference type="SMART" id="SM00220">
    <property type="entry name" value="S_TKc"/>
    <property type="match status" value="1"/>
</dbReference>
<dbReference type="KEGG" id="kng:KNAG_0A07560"/>
<dbReference type="InterPro" id="IPR051681">
    <property type="entry name" value="Ser/Thr_Kinases-Pseudokinases"/>
</dbReference>
<dbReference type="Proteomes" id="UP000006310">
    <property type="component" value="Chromosome 1"/>
</dbReference>
<dbReference type="OrthoDB" id="1668230at2759"/>
<feature type="region of interest" description="Disordered" evidence="1">
    <location>
        <begin position="229"/>
        <end position="249"/>
    </location>
</feature>
<dbReference type="HOGENOM" id="CLU_826573_0_0_1"/>
<dbReference type="InterPro" id="IPR008271">
    <property type="entry name" value="Ser/Thr_kinase_AS"/>
</dbReference>
<proteinExistence type="predicted"/>
<organism evidence="3 4">
    <name type="scientific">Huiozyma naganishii (strain ATCC MYA-139 / BCRC 22969 / CBS 8797 / KCTC 17520 / NBRC 10181 / NCYC 3082 / Yp74L-3)</name>
    <name type="common">Yeast</name>
    <name type="synonym">Kazachstania naganishii</name>
    <dbReference type="NCBI Taxonomy" id="1071383"/>
    <lineage>
        <taxon>Eukaryota</taxon>
        <taxon>Fungi</taxon>
        <taxon>Dikarya</taxon>
        <taxon>Ascomycota</taxon>
        <taxon>Saccharomycotina</taxon>
        <taxon>Saccharomycetes</taxon>
        <taxon>Saccharomycetales</taxon>
        <taxon>Saccharomycetaceae</taxon>
        <taxon>Huiozyma</taxon>
    </lineage>
</organism>
<dbReference type="OMA" id="ACITGRE"/>
<name>J7S2Y5_HUIN7</name>
<dbReference type="AlphaFoldDB" id="J7S2Y5"/>
<dbReference type="Pfam" id="PF00069">
    <property type="entry name" value="Pkinase"/>
    <property type="match status" value="1"/>
</dbReference>
<reference evidence="3 4" key="1">
    <citation type="journal article" date="2011" name="Proc. Natl. Acad. Sci. U.S.A.">
        <title>Evolutionary erosion of yeast sex chromosomes by mating-type switching accidents.</title>
        <authorList>
            <person name="Gordon J.L."/>
            <person name="Armisen D."/>
            <person name="Proux-Wera E."/>
            <person name="Oheigeartaigh S.S."/>
            <person name="Byrne K.P."/>
            <person name="Wolfe K.H."/>
        </authorList>
    </citation>
    <scope>NUCLEOTIDE SEQUENCE [LARGE SCALE GENOMIC DNA]</scope>
    <source>
        <strain evidence="4">ATCC MYA-139 / BCRC 22969 / CBS 8797 / CCRC 22969 / KCTC 17520 / NBRC 10181 / NCYC 3082</strain>
    </source>
</reference>
<dbReference type="InterPro" id="IPR000719">
    <property type="entry name" value="Prot_kinase_dom"/>
</dbReference>
<evidence type="ECO:0000313" key="3">
    <source>
        <dbReference type="EMBL" id="CCK68409.1"/>
    </source>
</evidence>